<dbReference type="AlphaFoldDB" id="A0A813W8G7"/>
<gene>
    <name evidence="1" type="ORF">ZHD862_LOCUS4896</name>
</gene>
<name>A0A813W8G7_9BILA</name>
<comment type="caution">
    <text evidence="1">The sequence shown here is derived from an EMBL/GenBank/DDBJ whole genome shotgun (WGS) entry which is preliminary data.</text>
</comment>
<protein>
    <submittedName>
        <fullName evidence="1">Uncharacterized protein</fullName>
    </submittedName>
</protein>
<evidence type="ECO:0000313" key="2">
    <source>
        <dbReference type="Proteomes" id="UP000663864"/>
    </source>
</evidence>
<accession>A0A813W8G7</accession>
<organism evidence="1 2">
    <name type="scientific">Rotaria sordida</name>
    <dbReference type="NCBI Taxonomy" id="392033"/>
    <lineage>
        <taxon>Eukaryota</taxon>
        <taxon>Metazoa</taxon>
        <taxon>Spiralia</taxon>
        <taxon>Gnathifera</taxon>
        <taxon>Rotifera</taxon>
        <taxon>Eurotatoria</taxon>
        <taxon>Bdelloidea</taxon>
        <taxon>Philodinida</taxon>
        <taxon>Philodinidae</taxon>
        <taxon>Rotaria</taxon>
    </lineage>
</organism>
<proteinExistence type="predicted"/>
<evidence type="ECO:0000313" key="1">
    <source>
        <dbReference type="EMBL" id="CAF0851426.1"/>
    </source>
</evidence>
<sequence length="91" mass="10628">MSQSDTIRQKLIETEYEPVSSSRKLNLLLQRSVRYSYRTGSFQVKQGTPADLFELLEQNKQYLNIETYTISQTTLEQIFLSFGKQVNDTLQ</sequence>
<reference evidence="1" key="1">
    <citation type="submission" date="2021-02" db="EMBL/GenBank/DDBJ databases">
        <authorList>
            <person name="Nowell W R."/>
        </authorList>
    </citation>
    <scope>NUCLEOTIDE SEQUENCE</scope>
</reference>
<dbReference type="Proteomes" id="UP000663864">
    <property type="component" value="Unassembled WGS sequence"/>
</dbReference>
<dbReference type="EMBL" id="CAJNOT010000123">
    <property type="protein sequence ID" value="CAF0851426.1"/>
    <property type="molecule type" value="Genomic_DNA"/>
</dbReference>